<keyword evidence="5" id="KW-1133">Transmembrane helix</keyword>
<dbReference type="PANTHER" id="PTHR27008">
    <property type="entry name" value="OS04G0122200 PROTEIN"/>
    <property type="match status" value="1"/>
</dbReference>
<accession>A0A7J0F2R1</accession>
<evidence type="ECO:0000256" key="3">
    <source>
        <dbReference type="ARBA" id="ARBA00022692"/>
    </source>
</evidence>
<keyword evidence="7" id="KW-0418">Kinase</keyword>
<comment type="caution">
    <text evidence="7">The sequence shown here is derived from an EMBL/GenBank/DDBJ whole genome shotgun (WGS) entry which is preliminary data.</text>
</comment>
<evidence type="ECO:0000313" key="7">
    <source>
        <dbReference type="EMBL" id="GFY92978.1"/>
    </source>
</evidence>
<protein>
    <submittedName>
        <fullName evidence="7">Leucine-rich repeat protein kinase family protein</fullName>
    </submittedName>
</protein>
<dbReference type="SUPFAM" id="SSF56112">
    <property type="entry name" value="Protein kinase-like (PK-like)"/>
    <property type="match status" value="1"/>
</dbReference>
<proteinExistence type="predicted"/>
<dbReference type="SUPFAM" id="SSF52058">
    <property type="entry name" value="L domain-like"/>
    <property type="match status" value="1"/>
</dbReference>
<name>A0A7J0F2R1_9ERIC</name>
<keyword evidence="3" id="KW-0812">Transmembrane</keyword>
<reference evidence="7 8" key="1">
    <citation type="submission" date="2019-07" db="EMBL/GenBank/DDBJ databases">
        <title>De Novo Assembly of kiwifruit Actinidia rufa.</title>
        <authorList>
            <person name="Sugita-Konishi S."/>
            <person name="Sato K."/>
            <person name="Mori E."/>
            <person name="Abe Y."/>
            <person name="Kisaki G."/>
            <person name="Hamano K."/>
            <person name="Suezawa K."/>
            <person name="Otani M."/>
            <person name="Fukuda T."/>
            <person name="Manabe T."/>
            <person name="Gomi K."/>
            <person name="Tabuchi M."/>
            <person name="Akimitsu K."/>
            <person name="Kataoka I."/>
        </authorList>
    </citation>
    <scope>NUCLEOTIDE SEQUENCE [LARGE SCALE GENOMIC DNA]</scope>
    <source>
        <strain evidence="8">cv. Fuchu</strain>
    </source>
</reference>
<dbReference type="EMBL" id="BJWL01000008">
    <property type="protein sequence ID" value="GFY92978.1"/>
    <property type="molecule type" value="Genomic_DNA"/>
</dbReference>
<evidence type="ECO:0000256" key="6">
    <source>
        <dbReference type="ARBA" id="ARBA00023136"/>
    </source>
</evidence>
<dbReference type="InterPro" id="IPR001611">
    <property type="entry name" value="Leu-rich_rpt"/>
</dbReference>
<dbReference type="Pfam" id="PF00560">
    <property type="entry name" value="LRR_1"/>
    <property type="match status" value="3"/>
</dbReference>
<dbReference type="GO" id="GO:0016020">
    <property type="term" value="C:membrane"/>
    <property type="evidence" value="ECO:0007669"/>
    <property type="project" value="UniProtKB-SubCell"/>
</dbReference>
<dbReference type="Gene3D" id="3.80.10.10">
    <property type="entry name" value="Ribonuclease Inhibitor"/>
    <property type="match status" value="1"/>
</dbReference>
<dbReference type="InterPro" id="IPR051809">
    <property type="entry name" value="Plant_receptor-like_S/T_kinase"/>
</dbReference>
<evidence type="ECO:0000256" key="1">
    <source>
        <dbReference type="ARBA" id="ARBA00004370"/>
    </source>
</evidence>
<dbReference type="Gene3D" id="1.10.510.10">
    <property type="entry name" value="Transferase(Phosphotransferase) domain 1"/>
    <property type="match status" value="1"/>
</dbReference>
<dbReference type="GO" id="GO:0016301">
    <property type="term" value="F:kinase activity"/>
    <property type="evidence" value="ECO:0007669"/>
    <property type="project" value="UniProtKB-KW"/>
</dbReference>
<keyword evidence="6" id="KW-0472">Membrane</keyword>
<dbReference type="OrthoDB" id="676979at2759"/>
<dbReference type="Proteomes" id="UP000585474">
    <property type="component" value="Unassembled WGS sequence"/>
</dbReference>
<organism evidence="7 8">
    <name type="scientific">Actinidia rufa</name>
    <dbReference type="NCBI Taxonomy" id="165716"/>
    <lineage>
        <taxon>Eukaryota</taxon>
        <taxon>Viridiplantae</taxon>
        <taxon>Streptophyta</taxon>
        <taxon>Embryophyta</taxon>
        <taxon>Tracheophyta</taxon>
        <taxon>Spermatophyta</taxon>
        <taxon>Magnoliopsida</taxon>
        <taxon>eudicotyledons</taxon>
        <taxon>Gunneridae</taxon>
        <taxon>Pentapetalae</taxon>
        <taxon>asterids</taxon>
        <taxon>Ericales</taxon>
        <taxon>Actinidiaceae</taxon>
        <taxon>Actinidia</taxon>
    </lineage>
</organism>
<keyword evidence="8" id="KW-1185">Reference proteome</keyword>
<evidence type="ECO:0000256" key="2">
    <source>
        <dbReference type="ARBA" id="ARBA00022614"/>
    </source>
</evidence>
<sequence>MLSSSGNHLMREIPSTIGNMTQLLLFGFDTNRLEGSIPLSLKYCKDLQALDLSQNKLNGTIPEFLMNLSSISICINMSHNSLTGMLPPEVGNLKNLARELLQWEYSFYESVDSLQYFDLSSNNLTGEVPRGGVLCNASAAEVYSNIKIFGGMSELRLHRCPMQGPEKPGKHTTLKLVLVIVIPALFTGLTFSAFTLLDKKIEAETFINFLLCLDASKNLIGSGTQSSPARSCQELHGLNAKSLRKFRQHNLVIVLTSCSSVDLAGQFSSIRVKGTTGYAAPEYGMSEQTSTCGDVYSFAILLLEMFTGRTPTNQLFKYDLNLHNFAKLTLPG</sequence>
<keyword evidence="2" id="KW-0433">Leucine-rich repeat</keyword>
<evidence type="ECO:0000313" key="8">
    <source>
        <dbReference type="Proteomes" id="UP000585474"/>
    </source>
</evidence>
<dbReference type="PANTHER" id="PTHR27008:SF592">
    <property type="entry name" value="LEUCINE-RICH REPEAT RECEPTOR-LIKE PROTEIN KINASE FAMILY PROTEIN-RELATED"/>
    <property type="match status" value="1"/>
</dbReference>
<gene>
    <name evidence="7" type="ORF">Acr_08g0013740</name>
</gene>
<evidence type="ECO:0000256" key="4">
    <source>
        <dbReference type="ARBA" id="ARBA00022737"/>
    </source>
</evidence>
<keyword evidence="7" id="KW-0808">Transferase</keyword>
<dbReference type="PRINTS" id="PR00019">
    <property type="entry name" value="LEURICHRPT"/>
</dbReference>
<keyword evidence="4" id="KW-0677">Repeat</keyword>
<dbReference type="InterPro" id="IPR011009">
    <property type="entry name" value="Kinase-like_dom_sf"/>
</dbReference>
<evidence type="ECO:0000256" key="5">
    <source>
        <dbReference type="ARBA" id="ARBA00022989"/>
    </source>
</evidence>
<dbReference type="InterPro" id="IPR032675">
    <property type="entry name" value="LRR_dom_sf"/>
</dbReference>
<comment type="subcellular location">
    <subcellularLocation>
        <location evidence="1">Membrane</location>
    </subcellularLocation>
</comment>
<dbReference type="AlphaFoldDB" id="A0A7J0F2R1"/>